<dbReference type="AlphaFoldDB" id="A0A5N6S1Q8"/>
<dbReference type="Proteomes" id="UP000325415">
    <property type="component" value="Unassembled WGS sequence"/>
</dbReference>
<reference evidence="6 7" key="1">
    <citation type="submission" date="2018-04" db="EMBL/GenBank/DDBJ databases">
        <authorList>
            <person name="Eckel V.P."/>
            <person name="Vogel R.F."/>
        </authorList>
    </citation>
    <scope>NUCLEOTIDE SEQUENCE [LARGE SCALE GENOMIC DNA]</scope>
    <source>
        <strain evidence="7">TMW 2.1764</strain>
    </source>
</reference>
<evidence type="ECO:0000259" key="5">
    <source>
        <dbReference type="Pfam" id="PF13470"/>
    </source>
</evidence>
<evidence type="ECO:0000256" key="1">
    <source>
        <dbReference type="ARBA" id="ARBA00022722"/>
    </source>
</evidence>
<keyword evidence="3" id="KW-0378">Hydrolase</keyword>
<dbReference type="SUPFAM" id="SSF88723">
    <property type="entry name" value="PIN domain-like"/>
    <property type="match status" value="1"/>
</dbReference>
<evidence type="ECO:0000313" key="6">
    <source>
        <dbReference type="EMBL" id="KAE8127729.1"/>
    </source>
</evidence>
<organism evidence="6 7">
    <name type="scientific">Bifidobacterium tibiigranuli</name>
    <dbReference type="NCBI Taxonomy" id="2172043"/>
    <lineage>
        <taxon>Bacteria</taxon>
        <taxon>Bacillati</taxon>
        <taxon>Actinomycetota</taxon>
        <taxon>Actinomycetes</taxon>
        <taxon>Bifidobacteriales</taxon>
        <taxon>Bifidobacteriaceae</taxon>
        <taxon>Bifidobacterium</taxon>
    </lineage>
</organism>
<keyword evidence="1" id="KW-0540">Nuclease</keyword>
<dbReference type="Pfam" id="PF13470">
    <property type="entry name" value="PIN_3"/>
    <property type="match status" value="1"/>
</dbReference>
<evidence type="ECO:0000256" key="4">
    <source>
        <dbReference type="ARBA" id="ARBA00022842"/>
    </source>
</evidence>
<keyword evidence="2" id="KW-0479">Metal-binding</keyword>
<evidence type="ECO:0000256" key="3">
    <source>
        <dbReference type="ARBA" id="ARBA00022801"/>
    </source>
</evidence>
<dbReference type="GO" id="GO:0016787">
    <property type="term" value="F:hydrolase activity"/>
    <property type="evidence" value="ECO:0007669"/>
    <property type="project" value="UniProtKB-KW"/>
</dbReference>
<name>A0A5N6S1Q8_9BIFI</name>
<feature type="domain" description="PIN" evidence="5">
    <location>
        <begin position="3"/>
        <end position="125"/>
    </location>
</feature>
<dbReference type="OrthoDB" id="3232645at2"/>
<dbReference type="InterPro" id="IPR029060">
    <property type="entry name" value="PIN-like_dom_sf"/>
</dbReference>
<sequence length="155" mass="17040">MPKVYLDTNILLDAASEQRPGHRAAALLLESSAVELGISAGSLKDFYYIATGAKSAMNPKTGAGLDDGTCREYIRLFLNCAELLPDDRRVCSIALDSNEPDYEDGTKRAAAEVWGADCIVSRDNHRHAFRNSSIPRIDAERFLEELGPTFFRSSV</sequence>
<gene>
    <name evidence="6" type="ORF">DDE84_07330</name>
</gene>
<dbReference type="RefSeq" id="WP_152581054.1">
    <property type="nucleotide sequence ID" value="NZ_QDAG01000007.1"/>
</dbReference>
<keyword evidence="7" id="KW-1185">Reference proteome</keyword>
<protein>
    <submittedName>
        <fullName evidence="6">PIN domain-containing protein</fullName>
    </submittedName>
</protein>
<dbReference type="EMBL" id="QDAG01000007">
    <property type="protein sequence ID" value="KAE8127729.1"/>
    <property type="molecule type" value="Genomic_DNA"/>
</dbReference>
<proteinExistence type="predicted"/>
<evidence type="ECO:0000313" key="7">
    <source>
        <dbReference type="Proteomes" id="UP000325415"/>
    </source>
</evidence>
<dbReference type="GO" id="GO:0046872">
    <property type="term" value="F:metal ion binding"/>
    <property type="evidence" value="ECO:0007669"/>
    <property type="project" value="UniProtKB-KW"/>
</dbReference>
<accession>A0A5N6S1Q8</accession>
<dbReference type="GeneID" id="78127493"/>
<dbReference type="GO" id="GO:0004518">
    <property type="term" value="F:nuclease activity"/>
    <property type="evidence" value="ECO:0007669"/>
    <property type="project" value="UniProtKB-KW"/>
</dbReference>
<dbReference type="InterPro" id="IPR002716">
    <property type="entry name" value="PIN_dom"/>
</dbReference>
<evidence type="ECO:0000256" key="2">
    <source>
        <dbReference type="ARBA" id="ARBA00022723"/>
    </source>
</evidence>
<comment type="caution">
    <text evidence="6">The sequence shown here is derived from an EMBL/GenBank/DDBJ whole genome shotgun (WGS) entry which is preliminary data.</text>
</comment>
<keyword evidence="4" id="KW-0460">Magnesium</keyword>